<evidence type="ECO:0000313" key="1">
    <source>
        <dbReference type="EMBL" id="AKU70492.1"/>
    </source>
</evidence>
<reference evidence="1 3" key="1">
    <citation type="submission" date="2015-07" db="EMBL/GenBank/DDBJ databases">
        <authorList>
            <person name="Noorani M."/>
        </authorList>
    </citation>
    <scope>NUCLEOTIDE SEQUENCE [LARGE SCALE GENOMIC DNA]</scope>
    <source>
        <strain evidence="1 3">W1435</strain>
    </source>
</reference>
<evidence type="ECO:0000313" key="3">
    <source>
        <dbReference type="Proteomes" id="UP000060345"/>
    </source>
</evidence>
<name>A0A0K1NN49_9BACT</name>
<organism evidence="1 3">
    <name type="scientific">Prevotella fusca JCM 17724</name>
    <dbReference type="NCBI Taxonomy" id="1236517"/>
    <lineage>
        <taxon>Bacteria</taxon>
        <taxon>Pseudomonadati</taxon>
        <taxon>Bacteroidota</taxon>
        <taxon>Bacteroidia</taxon>
        <taxon>Bacteroidales</taxon>
        <taxon>Prevotellaceae</taxon>
        <taxon>Prevotella</taxon>
    </lineage>
</organism>
<accession>A0A0K1NN49</accession>
<dbReference type="RefSeq" id="WP_025078611.1">
    <property type="nucleotide sequence ID" value="NZ_BAKO01000019.1"/>
</dbReference>
<proteinExistence type="predicted"/>
<protein>
    <recommendedName>
        <fullName evidence="5">Immunity protein 30 domain-containing protein</fullName>
    </recommendedName>
</protein>
<dbReference type="EMBL" id="CP012075">
    <property type="protein sequence ID" value="AKU70492.1"/>
    <property type="molecule type" value="Genomic_DNA"/>
</dbReference>
<dbReference type="OrthoDB" id="8794104at2"/>
<sequence length="143" mass="16959">MDRIAEIKKEIESINTIDDSNIIRLESLCEEILALNKEDRHTSILMEPLFRILERNPEYDFGMPGLIVHTLETYYRKGLEEELPKSLNRKPTFYTIWMLNRILNGTSDPKEQERYLEMLKAILRMDVPDYLKEQVQHLIALHA</sequence>
<evidence type="ECO:0008006" key="5">
    <source>
        <dbReference type="Google" id="ProtNLM"/>
    </source>
</evidence>
<evidence type="ECO:0000313" key="4">
    <source>
        <dbReference type="Proteomes" id="UP000682005"/>
    </source>
</evidence>
<dbReference type="Proteomes" id="UP000060345">
    <property type="component" value="Chromosome 2"/>
</dbReference>
<dbReference type="Proteomes" id="UP000682005">
    <property type="component" value="Chromosome 2"/>
</dbReference>
<dbReference type="AlphaFoldDB" id="A0A0K1NN49"/>
<gene>
    <name evidence="1" type="ORF">ADJ77_12125</name>
    <name evidence="2" type="ORF">J5A51_02355</name>
</gene>
<dbReference type="KEGG" id="pfus:ADJ77_12125"/>
<dbReference type="EMBL" id="CP072369">
    <property type="protein sequence ID" value="QUB86127.1"/>
    <property type="molecule type" value="Genomic_DNA"/>
</dbReference>
<reference evidence="2 4" key="2">
    <citation type="submission" date="2021-03" db="EMBL/GenBank/DDBJ databases">
        <title>Human Oral Microbial Genomes.</title>
        <authorList>
            <person name="Johnston C.D."/>
            <person name="Chen T."/>
            <person name="Dewhirst F.E."/>
        </authorList>
    </citation>
    <scope>NUCLEOTIDE SEQUENCE [LARGE SCALE GENOMIC DNA]</scope>
    <source>
        <strain evidence="2 4">W1435</strain>
    </source>
</reference>
<keyword evidence="4" id="KW-1185">Reference proteome</keyword>
<dbReference type="eggNOG" id="ENOG5030MF4">
    <property type="taxonomic scope" value="Bacteria"/>
</dbReference>
<evidence type="ECO:0000313" key="2">
    <source>
        <dbReference type="EMBL" id="QUB86127.1"/>
    </source>
</evidence>